<dbReference type="Proteomes" id="UP001266305">
    <property type="component" value="Unassembled WGS sequence"/>
</dbReference>
<comment type="caution">
    <text evidence="1">The sequence shown here is derived from an EMBL/GenBank/DDBJ whole genome shotgun (WGS) entry which is preliminary data.</text>
</comment>
<keyword evidence="2" id="KW-1185">Reference proteome</keyword>
<organism evidence="1 2">
    <name type="scientific">Saguinus oedipus</name>
    <name type="common">Cotton-top tamarin</name>
    <name type="synonym">Oedipomidas oedipus</name>
    <dbReference type="NCBI Taxonomy" id="9490"/>
    <lineage>
        <taxon>Eukaryota</taxon>
        <taxon>Metazoa</taxon>
        <taxon>Chordata</taxon>
        <taxon>Craniata</taxon>
        <taxon>Vertebrata</taxon>
        <taxon>Euteleostomi</taxon>
        <taxon>Mammalia</taxon>
        <taxon>Eutheria</taxon>
        <taxon>Euarchontoglires</taxon>
        <taxon>Primates</taxon>
        <taxon>Haplorrhini</taxon>
        <taxon>Platyrrhini</taxon>
        <taxon>Cebidae</taxon>
        <taxon>Callitrichinae</taxon>
        <taxon>Saguinus</taxon>
    </lineage>
</organism>
<accession>A0ABQ9TAJ7</accession>
<dbReference type="EMBL" id="JASSZA010000090">
    <property type="protein sequence ID" value="KAK2081778.1"/>
    <property type="molecule type" value="Genomic_DNA"/>
</dbReference>
<name>A0ABQ9TAJ7_SAGOE</name>
<gene>
    <name evidence="1" type="ORF">P7K49_040985</name>
</gene>
<evidence type="ECO:0000313" key="2">
    <source>
        <dbReference type="Proteomes" id="UP001266305"/>
    </source>
</evidence>
<evidence type="ECO:0000313" key="1">
    <source>
        <dbReference type="EMBL" id="KAK2081778.1"/>
    </source>
</evidence>
<sequence>WTGERSEIWQPGLIPPNPIPPSQAGLTHLQPLIIVIAPWHPGVEAALLVQLRTGGVPAEEVQAPGLMAAGGRDLLVWDAVILQAQGMVASCQQDGLSSGSGIHSSQGWEHKAMKRKTHCGSGATPGTLLDNRKQLYLPCRANCATFFTAGPISSSPQPAGL</sequence>
<feature type="non-terminal residue" evidence="1">
    <location>
        <position position="161"/>
    </location>
</feature>
<reference evidence="1 2" key="1">
    <citation type="submission" date="2023-05" db="EMBL/GenBank/DDBJ databases">
        <title>B98-5 Cell Line De Novo Hybrid Assembly: An Optical Mapping Approach.</title>
        <authorList>
            <person name="Kananen K."/>
            <person name="Auerbach J.A."/>
            <person name="Kautto E."/>
            <person name="Blachly J.S."/>
        </authorList>
    </citation>
    <scope>NUCLEOTIDE SEQUENCE [LARGE SCALE GENOMIC DNA]</scope>
    <source>
        <strain evidence="1">B95-8</strain>
        <tissue evidence="1">Cell line</tissue>
    </source>
</reference>
<proteinExistence type="predicted"/>
<feature type="non-terminal residue" evidence="1">
    <location>
        <position position="1"/>
    </location>
</feature>
<protein>
    <submittedName>
        <fullName evidence="1">Uncharacterized protein</fullName>
    </submittedName>
</protein>